<proteinExistence type="predicted"/>
<evidence type="ECO:0000313" key="7">
    <source>
        <dbReference type="Proteomes" id="UP000234331"/>
    </source>
</evidence>
<dbReference type="Pfam" id="PF13185">
    <property type="entry name" value="GAF_2"/>
    <property type="match status" value="1"/>
</dbReference>
<dbReference type="PROSITE" id="PS00622">
    <property type="entry name" value="HTH_LUXR_1"/>
    <property type="match status" value="1"/>
</dbReference>
<keyword evidence="1" id="KW-0805">Transcription regulation</keyword>
<evidence type="ECO:0000259" key="5">
    <source>
        <dbReference type="PROSITE" id="PS50043"/>
    </source>
</evidence>
<accession>A0A2I2KPW6</accession>
<name>A0A2I2KPW6_9ACTN</name>
<dbReference type="InterPro" id="IPR000792">
    <property type="entry name" value="Tscrpt_reg_LuxR_C"/>
</dbReference>
<gene>
    <name evidence="6" type="ORF">FRACA_20098</name>
</gene>
<dbReference type="SMART" id="SM00065">
    <property type="entry name" value="GAF"/>
    <property type="match status" value="1"/>
</dbReference>
<feature type="region of interest" description="Disordered" evidence="4">
    <location>
        <begin position="298"/>
        <end position="323"/>
    </location>
</feature>
<dbReference type="Gene3D" id="1.10.10.10">
    <property type="entry name" value="Winged helix-like DNA-binding domain superfamily/Winged helix DNA-binding domain"/>
    <property type="match status" value="1"/>
</dbReference>
<organism evidence="6 7">
    <name type="scientific">Frankia canadensis</name>
    <dbReference type="NCBI Taxonomy" id="1836972"/>
    <lineage>
        <taxon>Bacteria</taxon>
        <taxon>Bacillati</taxon>
        <taxon>Actinomycetota</taxon>
        <taxon>Actinomycetes</taxon>
        <taxon>Frankiales</taxon>
        <taxon>Frankiaceae</taxon>
        <taxon>Frankia</taxon>
    </lineage>
</organism>
<dbReference type="PANTHER" id="PTHR44688:SF16">
    <property type="entry name" value="DNA-BINDING TRANSCRIPTIONAL ACTIVATOR DEVR_DOSR"/>
    <property type="match status" value="1"/>
</dbReference>
<dbReference type="PRINTS" id="PR00038">
    <property type="entry name" value="HTHLUXR"/>
</dbReference>
<dbReference type="InterPro" id="IPR003018">
    <property type="entry name" value="GAF"/>
</dbReference>
<evidence type="ECO:0000256" key="3">
    <source>
        <dbReference type="ARBA" id="ARBA00023163"/>
    </source>
</evidence>
<dbReference type="EMBL" id="FZMO01000112">
    <property type="protein sequence ID" value="SNQ47702.1"/>
    <property type="molecule type" value="Genomic_DNA"/>
</dbReference>
<keyword evidence="3" id="KW-0804">Transcription</keyword>
<dbReference type="Gene3D" id="3.30.450.40">
    <property type="match status" value="1"/>
</dbReference>
<dbReference type="CDD" id="cd06170">
    <property type="entry name" value="LuxR_C_like"/>
    <property type="match status" value="1"/>
</dbReference>
<reference evidence="6 7" key="1">
    <citation type="submission" date="2017-06" db="EMBL/GenBank/DDBJ databases">
        <authorList>
            <person name="Kim H.J."/>
            <person name="Triplett B.A."/>
        </authorList>
    </citation>
    <scope>NUCLEOTIDE SEQUENCE [LARGE SCALE GENOMIC DNA]</scope>
    <source>
        <strain evidence="6">FRACA_ARgP5</strain>
    </source>
</reference>
<dbReference type="OrthoDB" id="161302at2"/>
<keyword evidence="2" id="KW-0238">DNA-binding</keyword>
<evidence type="ECO:0000256" key="4">
    <source>
        <dbReference type="SAM" id="MobiDB-lite"/>
    </source>
</evidence>
<dbReference type="PANTHER" id="PTHR44688">
    <property type="entry name" value="DNA-BINDING TRANSCRIPTIONAL ACTIVATOR DEVR_DOSR"/>
    <property type="match status" value="1"/>
</dbReference>
<dbReference type="InterPro" id="IPR029016">
    <property type="entry name" value="GAF-like_dom_sf"/>
</dbReference>
<dbReference type="PROSITE" id="PS50043">
    <property type="entry name" value="HTH_LUXR_2"/>
    <property type="match status" value="1"/>
</dbReference>
<dbReference type="GO" id="GO:0006355">
    <property type="term" value="P:regulation of DNA-templated transcription"/>
    <property type="evidence" value="ECO:0007669"/>
    <property type="project" value="InterPro"/>
</dbReference>
<evidence type="ECO:0000256" key="1">
    <source>
        <dbReference type="ARBA" id="ARBA00023015"/>
    </source>
</evidence>
<dbReference type="InterPro" id="IPR036388">
    <property type="entry name" value="WH-like_DNA-bd_sf"/>
</dbReference>
<dbReference type="Pfam" id="PF00196">
    <property type="entry name" value="GerE"/>
    <property type="match status" value="1"/>
</dbReference>
<dbReference type="SUPFAM" id="SSF46894">
    <property type="entry name" value="C-terminal effector domain of the bipartite response regulators"/>
    <property type="match status" value="1"/>
</dbReference>
<dbReference type="GO" id="GO:0003677">
    <property type="term" value="F:DNA binding"/>
    <property type="evidence" value="ECO:0007669"/>
    <property type="project" value="UniProtKB-KW"/>
</dbReference>
<protein>
    <submittedName>
        <fullName evidence="6">GAF domain-containing protein</fullName>
    </submittedName>
</protein>
<keyword evidence="7" id="KW-1185">Reference proteome</keyword>
<evidence type="ECO:0000256" key="2">
    <source>
        <dbReference type="ARBA" id="ARBA00023125"/>
    </source>
</evidence>
<dbReference type="AlphaFoldDB" id="A0A2I2KPW6"/>
<dbReference type="Proteomes" id="UP000234331">
    <property type="component" value="Unassembled WGS sequence"/>
</dbReference>
<dbReference type="InterPro" id="IPR016032">
    <property type="entry name" value="Sig_transdc_resp-reg_C-effctor"/>
</dbReference>
<sequence>MRRIGYEQTFVAAESALRSATSVFRINVPLPRFGVSDPEQVLQALTEASAAVRASTGSRPGLTEAAEIAENELASARLELISWMALRGRAIHALLARSLHRLRTATTVAELTDLIPNLTAELGYDRVLFSWIRDGRWVPCAAFTRTDPGEAAAIVTAGGSPAFRRVHGLLEEEVVRTCSTILVHDVQGNPRVHAQLLAVTHSRSYVAAPLVFHEQVVGLLHVDRNTETGAMDGFDRDLLALLSSGLGLALERVRTLRDLETVRETVEGHTAMLHDLMGRLGREQDHFVSDPCGATRPASLADGYSRSPHDQDGREAVSVSRPYPCLSEPPDADAWRAELTRREEQVLRLVAEGLTNAQIGERLFVTEATVKTHVKSVLRKLGVATRSEAGATYHRGRGRSLELAVTGHLAGQKSHPFG</sequence>
<evidence type="ECO:0000313" key="6">
    <source>
        <dbReference type="EMBL" id="SNQ47702.1"/>
    </source>
</evidence>
<dbReference type="RefSeq" id="WP_133150644.1">
    <property type="nucleotide sequence ID" value="NZ_FZMO01000112.1"/>
</dbReference>
<feature type="domain" description="HTH luxR-type" evidence="5">
    <location>
        <begin position="332"/>
        <end position="397"/>
    </location>
</feature>
<dbReference type="SMART" id="SM00421">
    <property type="entry name" value="HTH_LUXR"/>
    <property type="match status" value="1"/>
</dbReference>
<dbReference type="SUPFAM" id="SSF55781">
    <property type="entry name" value="GAF domain-like"/>
    <property type="match status" value="1"/>
</dbReference>